<dbReference type="PANTHER" id="PTHR13200:SF0">
    <property type="entry name" value="EEF1A LYSINE METHYLTRANSFERASE 1"/>
    <property type="match status" value="1"/>
</dbReference>
<gene>
    <name evidence="7" type="primary">N6AMT2</name>
    <name evidence="5" type="synonym">EFM5</name>
    <name evidence="7" type="ORF">BGZ99_000095</name>
</gene>
<comment type="function">
    <text evidence="5">S-adenosyl-L-methionine-dependent protein-lysine N-methyltransferase that trimethylates elongation factor 1-alpha at 'Lys-79'.</text>
</comment>
<organism evidence="7 8">
    <name type="scientific">Dissophora globulifera</name>
    <dbReference type="NCBI Taxonomy" id="979702"/>
    <lineage>
        <taxon>Eukaryota</taxon>
        <taxon>Fungi</taxon>
        <taxon>Fungi incertae sedis</taxon>
        <taxon>Mucoromycota</taxon>
        <taxon>Mortierellomycotina</taxon>
        <taxon>Mortierellomycetes</taxon>
        <taxon>Mortierellales</taxon>
        <taxon>Mortierellaceae</taxon>
        <taxon>Dissophora</taxon>
    </lineage>
</organism>
<name>A0A9P6RUJ2_9FUNG</name>
<comment type="subcellular location">
    <subcellularLocation>
        <location evidence="1 5">Cytoplasm</location>
    </subcellularLocation>
</comment>
<dbReference type="SUPFAM" id="SSF53335">
    <property type="entry name" value="S-adenosyl-L-methionine-dependent methyltransferases"/>
    <property type="match status" value="1"/>
</dbReference>
<keyword evidence="2 5" id="KW-0963">Cytoplasm</keyword>
<dbReference type="EC" id="2.1.1.-" evidence="5"/>
<proteinExistence type="inferred from homology"/>
<evidence type="ECO:0000256" key="5">
    <source>
        <dbReference type="HAMAP-Rule" id="MF_03187"/>
    </source>
</evidence>
<keyword evidence="8" id="KW-1185">Reference proteome</keyword>
<dbReference type="InterPro" id="IPR019369">
    <property type="entry name" value="Efm5/EEF1AKMT1"/>
</dbReference>
<dbReference type="Pfam" id="PF10237">
    <property type="entry name" value="N6-adenineMlase"/>
    <property type="match status" value="1"/>
</dbReference>
<keyword evidence="4 5" id="KW-0808">Transferase</keyword>
<keyword evidence="3 5" id="KW-0489">Methyltransferase</keyword>
<evidence type="ECO:0000256" key="4">
    <source>
        <dbReference type="ARBA" id="ARBA00022679"/>
    </source>
</evidence>
<dbReference type="OrthoDB" id="206354at2759"/>
<keyword evidence="6" id="KW-0175">Coiled coil</keyword>
<accession>A0A9P6RUJ2</accession>
<sequence>MDSDSDLELAPETLRALQQVMREQQEQHERLEKLRLLAEKRFDEAQEEAVVDVESIKKEITIDFFREDWQLSQFWYDDATSESLAREILDNTDGDSIVCCISSPTVYVKLMSMDPPNTNNLFLLEYDSRFDVYGRQYIHYDYSKPREFPLSDELKESVDMIVVDPPFLSEECLTKTLQTVRHLLKKGGKAVLCTGVVMLEIAKKDGLGLTTFLPGHRNGLSNDFRCYVNYTSKQFPYKDLEAAAKAP</sequence>
<evidence type="ECO:0000313" key="8">
    <source>
        <dbReference type="Proteomes" id="UP000738325"/>
    </source>
</evidence>
<dbReference type="InterPro" id="IPR041370">
    <property type="entry name" value="Mlase_EEF1AKMT1/ZCCHC4"/>
</dbReference>
<evidence type="ECO:0000256" key="2">
    <source>
        <dbReference type="ARBA" id="ARBA00022490"/>
    </source>
</evidence>
<dbReference type="HAMAP" id="MF_03187">
    <property type="entry name" value="Methyltr_EFM5"/>
    <property type="match status" value="1"/>
</dbReference>
<evidence type="ECO:0000256" key="6">
    <source>
        <dbReference type="SAM" id="Coils"/>
    </source>
</evidence>
<evidence type="ECO:0000256" key="3">
    <source>
        <dbReference type="ARBA" id="ARBA00022603"/>
    </source>
</evidence>
<feature type="coiled-coil region" evidence="6">
    <location>
        <begin position="14"/>
        <end position="48"/>
    </location>
</feature>
<dbReference type="GO" id="GO:0005737">
    <property type="term" value="C:cytoplasm"/>
    <property type="evidence" value="ECO:0007669"/>
    <property type="project" value="UniProtKB-SubCell"/>
</dbReference>
<dbReference type="InterPro" id="IPR002052">
    <property type="entry name" value="DNA_methylase_N6_adenine_CS"/>
</dbReference>
<dbReference type="AlphaFoldDB" id="A0A9P6RUJ2"/>
<dbReference type="GO" id="GO:0003676">
    <property type="term" value="F:nucleic acid binding"/>
    <property type="evidence" value="ECO:0007669"/>
    <property type="project" value="InterPro"/>
</dbReference>
<dbReference type="GO" id="GO:0032259">
    <property type="term" value="P:methylation"/>
    <property type="evidence" value="ECO:0007669"/>
    <property type="project" value="UniProtKB-KW"/>
</dbReference>
<dbReference type="EMBL" id="JAAAIP010000010">
    <property type="protein sequence ID" value="KAG0329866.1"/>
    <property type="molecule type" value="Genomic_DNA"/>
</dbReference>
<dbReference type="PANTHER" id="PTHR13200">
    <property type="entry name" value="EEF1A LYSINE METHYLTRANSFERASE 1"/>
    <property type="match status" value="1"/>
</dbReference>
<dbReference type="Gene3D" id="3.40.50.150">
    <property type="entry name" value="Vaccinia Virus protein VP39"/>
    <property type="match status" value="1"/>
</dbReference>
<dbReference type="GO" id="GO:0016279">
    <property type="term" value="F:protein-lysine N-methyltransferase activity"/>
    <property type="evidence" value="ECO:0007669"/>
    <property type="project" value="UniProtKB-UniRule"/>
</dbReference>
<dbReference type="Proteomes" id="UP000738325">
    <property type="component" value="Unassembled WGS sequence"/>
</dbReference>
<comment type="caution">
    <text evidence="7">The sequence shown here is derived from an EMBL/GenBank/DDBJ whole genome shotgun (WGS) entry which is preliminary data.</text>
</comment>
<comment type="similarity">
    <text evidence="5">Belongs to the class I-like SAM-binding methyltransferase superfamily. EFM5 family.</text>
</comment>
<dbReference type="InterPro" id="IPR029063">
    <property type="entry name" value="SAM-dependent_MTases_sf"/>
</dbReference>
<reference evidence="7" key="1">
    <citation type="journal article" date="2020" name="Fungal Divers.">
        <title>Resolving the Mortierellaceae phylogeny through synthesis of multi-gene phylogenetics and phylogenomics.</title>
        <authorList>
            <person name="Vandepol N."/>
            <person name="Liber J."/>
            <person name="Desiro A."/>
            <person name="Na H."/>
            <person name="Kennedy M."/>
            <person name="Barry K."/>
            <person name="Grigoriev I.V."/>
            <person name="Miller A.N."/>
            <person name="O'Donnell K."/>
            <person name="Stajich J.E."/>
            <person name="Bonito G."/>
        </authorList>
    </citation>
    <scope>NUCLEOTIDE SEQUENCE</scope>
    <source>
        <strain evidence="7">REB-010B</strain>
    </source>
</reference>
<protein>
    <recommendedName>
        <fullName evidence="5">Protein-lysine N-methyltransferase EFM5</fullName>
        <ecNumber evidence="5">2.1.1.-</ecNumber>
    </recommendedName>
    <alternativeName>
        <fullName evidence="5">Elongation factor methyltransferase 5</fullName>
    </alternativeName>
</protein>
<dbReference type="PROSITE" id="PS00092">
    <property type="entry name" value="N6_MTASE"/>
    <property type="match status" value="1"/>
</dbReference>
<evidence type="ECO:0000313" key="7">
    <source>
        <dbReference type="EMBL" id="KAG0329866.1"/>
    </source>
</evidence>
<evidence type="ECO:0000256" key="1">
    <source>
        <dbReference type="ARBA" id="ARBA00004496"/>
    </source>
</evidence>